<reference evidence="5" key="1">
    <citation type="journal article" date="2023" name="Nat. Commun.">
        <title>Diploid and tetraploid genomes of Acorus and the evolution of monocots.</title>
        <authorList>
            <person name="Ma L."/>
            <person name="Liu K.W."/>
            <person name="Li Z."/>
            <person name="Hsiao Y.Y."/>
            <person name="Qi Y."/>
            <person name="Fu T."/>
            <person name="Tang G.D."/>
            <person name="Zhang D."/>
            <person name="Sun W.H."/>
            <person name="Liu D.K."/>
            <person name="Li Y."/>
            <person name="Chen G.Z."/>
            <person name="Liu X.D."/>
            <person name="Liao X.Y."/>
            <person name="Jiang Y.T."/>
            <person name="Yu X."/>
            <person name="Hao Y."/>
            <person name="Huang J."/>
            <person name="Zhao X.W."/>
            <person name="Ke S."/>
            <person name="Chen Y.Y."/>
            <person name="Wu W.L."/>
            <person name="Hsu J.L."/>
            <person name="Lin Y.F."/>
            <person name="Huang M.D."/>
            <person name="Li C.Y."/>
            <person name="Huang L."/>
            <person name="Wang Z.W."/>
            <person name="Zhao X."/>
            <person name="Zhong W.Y."/>
            <person name="Peng D.H."/>
            <person name="Ahmad S."/>
            <person name="Lan S."/>
            <person name="Zhang J.S."/>
            <person name="Tsai W.C."/>
            <person name="Van de Peer Y."/>
            <person name="Liu Z.J."/>
        </authorList>
    </citation>
    <scope>NUCLEOTIDE SEQUENCE</scope>
    <source>
        <strain evidence="5">CP</strain>
    </source>
</reference>
<proteinExistence type="inferred from homology"/>
<dbReference type="PANTHER" id="PTHR31352:SF37">
    <property type="entry name" value="INACTIVE BETA-AMYLASE 4, CHLOROPLASTIC"/>
    <property type="match status" value="1"/>
</dbReference>
<dbReference type="AlphaFoldDB" id="A0AAV9EDU8"/>
<comment type="catalytic activity">
    <reaction evidence="4">
        <text>Hydrolysis of (1-&gt;4)-alpha-D-glucosidic linkages in polysaccharides so as to remove successive maltose units from the non-reducing ends of the chains.</text>
        <dbReference type="EC" id="3.2.1.2"/>
    </reaction>
</comment>
<dbReference type="InterPro" id="IPR017853">
    <property type="entry name" value="GH"/>
</dbReference>
<dbReference type="SUPFAM" id="SSF51445">
    <property type="entry name" value="(Trans)glycosidases"/>
    <property type="match status" value="1"/>
</dbReference>
<dbReference type="Gene3D" id="3.20.20.80">
    <property type="entry name" value="Glycosidases"/>
    <property type="match status" value="1"/>
</dbReference>
<organism evidence="5 6">
    <name type="scientific">Acorus calamus</name>
    <name type="common">Sweet flag</name>
    <dbReference type="NCBI Taxonomy" id="4465"/>
    <lineage>
        <taxon>Eukaryota</taxon>
        <taxon>Viridiplantae</taxon>
        <taxon>Streptophyta</taxon>
        <taxon>Embryophyta</taxon>
        <taxon>Tracheophyta</taxon>
        <taxon>Spermatophyta</taxon>
        <taxon>Magnoliopsida</taxon>
        <taxon>Liliopsida</taxon>
        <taxon>Acoraceae</taxon>
        <taxon>Acorus</taxon>
    </lineage>
</organism>
<protein>
    <recommendedName>
        <fullName evidence="4">Beta-amylase</fullName>
        <ecNumber evidence="4">3.2.1.2</ecNumber>
    </recommendedName>
</protein>
<evidence type="ECO:0000313" key="6">
    <source>
        <dbReference type="Proteomes" id="UP001180020"/>
    </source>
</evidence>
<comment type="similarity">
    <text evidence="1 4">Belongs to the glycosyl hydrolase 14 family.</text>
</comment>
<dbReference type="EC" id="3.2.1.2" evidence="4"/>
<accession>A0AAV9EDU8</accession>
<dbReference type="InterPro" id="IPR001554">
    <property type="entry name" value="Glyco_hydro_14"/>
</dbReference>
<dbReference type="EMBL" id="JAUJYO010000008">
    <property type="protein sequence ID" value="KAK1311049.1"/>
    <property type="molecule type" value="Genomic_DNA"/>
</dbReference>
<keyword evidence="4" id="KW-0326">Glycosidase</keyword>
<dbReference type="PRINTS" id="PR00750">
    <property type="entry name" value="BETAAMYLASE"/>
</dbReference>
<name>A0AAV9EDU8_ACOCL</name>
<sequence>MSSFRKKFESLMGTIIEEVSVGLGPSGELRYPSHNRDGRWRFPGIGEFQCYDKYMMEDLKMAACQEGKPEWGHSGPGNAGSYNSFPSGVPFFEGGVESFLSDYGCFFLDWYSGRLICHADAIISVAANIFNKYPERIENPVLLVAKIGGVYWWYLSVSHAAELTAGYYNTTLRDGYDPLALMLSRHGAVLHVSCLDMIDREMPSAYLCSPESLLKQIREASGKRKIELTGQNANERLDKAEKVWRAQSR</sequence>
<evidence type="ECO:0000313" key="5">
    <source>
        <dbReference type="EMBL" id="KAK1311049.1"/>
    </source>
</evidence>
<dbReference type="GO" id="GO:0016161">
    <property type="term" value="F:beta-amylase activity"/>
    <property type="evidence" value="ECO:0007669"/>
    <property type="project" value="UniProtKB-EC"/>
</dbReference>
<keyword evidence="3 4" id="KW-0624">Polysaccharide degradation</keyword>
<evidence type="ECO:0000256" key="3">
    <source>
        <dbReference type="ARBA" id="ARBA00023326"/>
    </source>
</evidence>
<evidence type="ECO:0000256" key="2">
    <source>
        <dbReference type="ARBA" id="ARBA00023277"/>
    </source>
</evidence>
<dbReference type="GO" id="GO:0000272">
    <property type="term" value="P:polysaccharide catabolic process"/>
    <property type="evidence" value="ECO:0007669"/>
    <property type="project" value="UniProtKB-KW"/>
</dbReference>
<reference evidence="5" key="2">
    <citation type="submission" date="2023-06" db="EMBL/GenBank/DDBJ databases">
        <authorList>
            <person name="Ma L."/>
            <person name="Liu K.-W."/>
            <person name="Li Z."/>
            <person name="Hsiao Y.-Y."/>
            <person name="Qi Y."/>
            <person name="Fu T."/>
            <person name="Tang G."/>
            <person name="Zhang D."/>
            <person name="Sun W.-H."/>
            <person name="Liu D.-K."/>
            <person name="Li Y."/>
            <person name="Chen G.-Z."/>
            <person name="Liu X.-D."/>
            <person name="Liao X.-Y."/>
            <person name="Jiang Y.-T."/>
            <person name="Yu X."/>
            <person name="Hao Y."/>
            <person name="Huang J."/>
            <person name="Zhao X.-W."/>
            <person name="Ke S."/>
            <person name="Chen Y.-Y."/>
            <person name="Wu W.-L."/>
            <person name="Hsu J.-L."/>
            <person name="Lin Y.-F."/>
            <person name="Huang M.-D."/>
            <person name="Li C.-Y."/>
            <person name="Huang L."/>
            <person name="Wang Z.-W."/>
            <person name="Zhao X."/>
            <person name="Zhong W.-Y."/>
            <person name="Peng D.-H."/>
            <person name="Ahmad S."/>
            <person name="Lan S."/>
            <person name="Zhang J.-S."/>
            <person name="Tsai W.-C."/>
            <person name="Van De Peer Y."/>
            <person name="Liu Z.-J."/>
        </authorList>
    </citation>
    <scope>NUCLEOTIDE SEQUENCE</scope>
    <source>
        <strain evidence="5">CP</strain>
        <tissue evidence="5">Leaves</tissue>
    </source>
</reference>
<evidence type="ECO:0000256" key="4">
    <source>
        <dbReference type="RuleBase" id="RU000509"/>
    </source>
</evidence>
<evidence type="ECO:0000256" key="1">
    <source>
        <dbReference type="ARBA" id="ARBA00005652"/>
    </source>
</evidence>
<keyword evidence="4" id="KW-0378">Hydrolase</keyword>
<comment type="caution">
    <text evidence="5">The sequence shown here is derived from an EMBL/GenBank/DDBJ whole genome shotgun (WGS) entry which is preliminary data.</text>
</comment>
<keyword evidence="2 4" id="KW-0119">Carbohydrate metabolism</keyword>
<keyword evidence="6" id="KW-1185">Reference proteome</keyword>
<dbReference type="Pfam" id="PF01373">
    <property type="entry name" value="Glyco_hydro_14"/>
    <property type="match status" value="1"/>
</dbReference>
<gene>
    <name evidence="5" type="ORF">QJS10_CPA08g01793</name>
</gene>
<dbReference type="Proteomes" id="UP001180020">
    <property type="component" value="Unassembled WGS sequence"/>
</dbReference>
<dbReference type="PANTHER" id="PTHR31352">
    <property type="entry name" value="BETA-AMYLASE 1, CHLOROPLASTIC"/>
    <property type="match status" value="1"/>
</dbReference>